<comment type="subcellular location">
    <subcellularLocation>
        <location evidence="1">Membrane</location>
        <topology evidence="1">Single-pass membrane protein</topology>
    </subcellularLocation>
</comment>
<keyword evidence="2 6" id="KW-0812">Transmembrane</keyword>
<reference evidence="8" key="1">
    <citation type="journal article" date="2019" name="Int. J. Syst. Evol. Microbiol.">
        <title>The Global Catalogue of Microorganisms (GCM) 10K type strain sequencing project: providing services to taxonomists for standard genome sequencing and annotation.</title>
        <authorList>
            <consortium name="The Broad Institute Genomics Platform"/>
            <consortium name="The Broad Institute Genome Sequencing Center for Infectious Disease"/>
            <person name="Wu L."/>
            <person name="Ma J."/>
        </authorList>
    </citation>
    <scope>NUCLEOTIDE SEQUENCE [LARGE SCALE GENOMIC DNA]</scope>
    <source>
        <strain evidence="8">KCTC 52042</strain>
    </source>
</reference>
<keyword evidence="3 6" id="KW-1133">Transmembrane helix</keyword>
<keyword evidence="4 6" id="KW-0472">Membrane</keyword>
<accession>A0ABW5JIP8</accession>
<sequence>MGRYNFTSDDRFALKVTFGVNAVLLILSLLYTFDMNSNVRPSYIEVEFGEYQTGQLAEYSEVQNEEVAQRPNPSQTEPEEPVEEVPEPEDTPQQETQEETKPVDLADQVEEVDAEVVNTPETDQIDPSQEETEPQEEEVEIPPVAQKNETVTEGADESGDVDGARGDMNSDQGIGNDEDKTSPYELKWEGDLDRSPMVQPLPENTSNSEAVITVRFEVRPDGTVGRVIPLRKMNPELEREVMSTLRTWRFSRLPGGLPQQTQWGTITFRFVFD</sequence>
<dbReference type="EMBL" id="JBHULI010000002">
    <property type="protein sequence ID" value="MFD2531192.1"/>
    <property type="molecule type" value="Genomic_DNA"/>
</dbReference>
<gene>
    <name evidence="7" type="ORF">ACFSVN_01895</name>
</gene>
<evidence type="ECO:0000256" key="4">
    <source>
        <dbReference type="ARBA" id="ARBA00023136"/>
    </source>
</evidence>
<name>A0ABW5JIP8_9BACT</name>
<feature type="compositionally biased region" description="Acidic residues" evidence="5">
    <location>
        <begin position="77"/>
        <end position="92"/>
    </location>
</feature>
<dbReference type="RefSeq" id="WP_390297769.1">
    <property type="nucleotide sequence ID" value="NZ_JBHULI010000002.1"/>
</dbReference>
<evidence type="ECO:0000313" key="7">
    <source>
        <dbReference type="EMBL" id="MFD2531192.1"/>
    </source>
</evidence>
<dbReference type="InterPro" id="IPR006260">
    <property type="entry name" value="TonB/TolA_C"/>
</dbReference>
<dbReference type="SUPFAM" id="SSF74653">
    <property type="entry name" value="TolA/TonB C-terminal domain"/>
    <property type="match status" value="1"/>
</dbReference>
<comment type="caution">
    <text evidence="7">The sequence shown here is derived from an EMBL/GenBank/DDBJ whole genome shotgun (WGS) entry which is preliminary data.</text>
</comment>
<keyword evidence="8" id="KW-1185">Reference proteome</keyword>
<feature type="region of interest" description="Disordered" evidence="5">
    <location>
        <begin position="62"/>
        <end position="183"/>
    </location>
</feature>
<proteinExistence type="predicted"/>
<evidence type="ECO:0000256" key="6">
    <source>
        <dbReference type="SAM" id="Phobius"/>
    </source>
</evidence>
<evidence type="ECO:0000256" key="2">
    <source>
        <dbReference type="ARBA" id="ARBA00022692"/>
    </source>
</evidence>
<evidence type="ECO:0000256" key="5">
    <source>
        <dbReference type="SAM" id="MobiDB-lite"/>
    </source>
</evidence>
<dbReference type="NCBIfam" id="TIGR01352">
    <property type="entry name" value="tonB_Cterm"/>
    <property type="match status" value="1"/>
</dbReference>
<evidence type="ECO:0000256" key="1">
    <source>
        <dbReference type="ARBA" id="ARBA00004167"/>
    </source>
</evidence>
<dbReference type="Gene3D" id="3.30.1150.10">
    <property type="match status" value="1"/>
</dbReference>
<organism evidence="7 8">
    <name type="scientific">Gracilimonas halophila</name>
    <dbReference type="NCBI Taxonomy" id="1834464"/>
    <lineage>
        <taxon>Bacteria</taxon>
        <taxon>Pseudomonadati</taxon>
        <taxon>Balneolota</taxon>
        <taxon>Balneolia</taxon>
        <taxon>Balneolales</taxon>
        <taxon>Balneolaceae</taxon>
        <taxon>Gracilimonas</taxon>
    </lineage>
</organism>
<evidence type="ECO:0000313" key="8">
    <source>
        <dbReference type="Proteomes" id="UP001597460"/>
    </source>
</evidence>
<evidence type="ECO:0000256" key="3">
    <source>
        <dbReference type="ARBA" id="ARBA00022989"/>
    </source>
</evidence>
<feature type="transmembrane region" description="Helical" evidence="6">
    <location>
        <begin position="12"/>
        <end position="33"/>
    </location>
</feature>
<feature type="compositionally biased region" description="Acidic residues" evidence="5">
    <location>
        <begin position="128"/>
        <end position="140"/>
    </location>
</feature>
<protein>
    <submittedName>
        <fullName evidence="7">TonB family protein</fullName>
    </submittedName>
</protein>
<dbReference type="Proteomes" id="UP001597460">
    <property type="component" value="Unassembled WGS sequence"/>
</dbReference>